<organism evidence="3">
    <name type="scientific">Caldithrix abyssi</name>
    <dbReference type="NCBI Taxonomy" id="187145"/>
    <lineage>
        <taxon>Bacteria</taxon>
        <taxon>Pseudomonadati</taxon>
        <taxon>Calditrichota</taxon>
        <taxon>Calditrichia</taxon>
        <taxon>Calditrichales</taxon>
        <taxon>Calditrichaceae</taxon>
        <taxon>Caldithrix</taxon>
    </lineage>
</organism>
<proteinExistence type="predicted"/>
<dbReference type="Gene3D" id="2.20.28.30">
    <property type="entry name" value="RNA polymerase ii, chain L"/>
    <property type="match status" value="1"/>
</dbReference>
<evidence type="ECO:0000256" key="1">
    <source>
        <dbReference type="SAM" id="MobiDB-lite"/>
    </source>
</evidence>
<sequence length="89" mass="9624">MPTYEYVCKDCGYEFEAFQSIKAEPIKVCPKCGGHNVVRKISAGAGLVFKGSGFYITDYKNKHSSPSNGNGNGNHAKSSAKESTAKEKE</sequence>
<dbReference type="PANTHER" id="PTHR34404">
    <property type="entry name" value="REGULATORY PROTEIN, FMDB FAMILY"/>
    <property type="match status" value="1"/>
</dbReference>
<name>A0A7V5UFK0_CALAY</name>
<gene>
    <name evidence="3" type="ORF">ENJ89_10085</name>
</gene>
<comment type="caution">
    <text evidence="3">The sequence shown here is derived from an EMBL/GenBank/DDBJ whole genome shotgun (WGS) entry which is preliminary data.</text>
</comment>
<protein>
    <submittedName>
        <fullName evidence="3">Zinc ribbon domain-containing protein</fullName>
    </submittedName>
</protein>
<evidence type="ECO:0000313" key="3">
    <source>
        <dbReference type="EMBL" id="HHJ53532.1"/>
    </source>
</evidence>
<dbReference type="PANTHER" id="PTHR34404:SF2">
    <property type="entry name" value="CONSERVED SERINE RICH PROTEIN"/>
    <property type="match status" value="1"/>
</dbReference>
<dbReference type="Proteomes" id="UP000886124">
    <property type="component" value="Unassembled WGS sequence"/>
</dbReference>
<accession>A0A7V5UFK0</accession>
<dbReference type="AlphaFoldDB" id="A0A7V5UFK0"/>
<feature type="domain" description="Putative regulatory protein FmdB zinc ribbon" evidence="2">
    <location>
        <begin position="1"/>
        <end position="42"/>
    </location>
</feature>
<evidence type="ECO:0000259" key="2">
    <source>
        <dbReference type="SMART" id="SM00834"/>
    </source>
</evidence>
<dbReference type="InterPro" id="IPR013429">
    <property type="entry name" value="Regulatory_FmdB_Zinc_ribbon"/>
</dbReference>
<dbReference type="SMART" id="SM00834">
    <property type="entry name" value="CxxC_CXXC_SSSS"/>
    <property type="match status" value="1"/>
</dbReference>
<feature type="region of interest" description="Disordered" evidence="1">
    <location>
        <begin position="64"/>
        <end position="89"/>
    </location>
</feature>
<dbReference type="EMBL" id="DROD01000639">
    <property type="protein sequence ID" value="HHJ53532.1"/>
    <property type="molecule type" value="Genomic_DNA"/>
</dbReference>
<feature type="compositionally biased region" description="Basic and acidic residues" evidence="1">
    <location>
        <begin position="79"/>
        <end position="89"/>
    </location>
</feature>
<dbReference type="NCBIfam" id="TIGR02605">
    <property type="entry name" value="CxxC_CxxC_SSSS"/>
    <property type="match status" value="1"/>
</dbReference>
<reference evidence="3" key="1">
    <citation type="journal article" date="2020" name="mSystems">
        <title>Genome- and Community-Level Interaction Insights into Carbon Utilization and Element Cycling Functions of Hydrothermarchaeota in Hydrothermal Sediment.</title>
        <authorList>
            <person name="Zhou Z."/>
            <person name="Liu Y."/>
            <person name="Xu W."/>
            <person name="Pan J."/>
            <person name="Luo Z.H."/>
            <person name="Li M."/>
        </authorList>
    </citation>
    <scope>NUCLEOTIDE SEQUENCE [LARGE SCALE GENOMIC DNA]</scope>
    <source>
        <strain evidence="3">HyVt-527</strain>
    </source>
</reference>
<dbReference type="Pfam" id="PF09723">
    <property type="entry name" value="Zn_ribbon_8"/>
    <property type="match status" value="1"/>
</dbReference>